<name>A0A8J5S659_ZIZPA</name>
<dbReference type="EMBL" id="JAAALK010000287">
    <property type="protein sequence ID" value="KAG8061004.1"/>
    <property type="molecule type" value="Genomic_DNA"/>
</dbReference>
<feature type="domain" description="Rab3-GAP regulatory subunit N-terminal" evidence="1">
    <location>
        <begin position="152"/>
        <end position="222"/>
    </location>
</feature>
<dbReference type="InterPro" id="IPR032839">
    <property type="entry name" value="RAB3GAP_N"/>
</dbReference>
<dbReference type="PANTHER" id="PTHR12472">
    <property type="entry name" value="RAB3-GAP REGULATORY DOMAIN"/>
    <property type="match status" value="1"/>
</dbReference>
<sequence>MAFGDSCDRVTWNISSTSIKKSIEGSPSPASKKASKTTSLLLGVGVTSSPGIRVLIPGTSFSLTASSTDFAEQVDRPRMNVCFSGFFDGGRSSRGSLGQEPSGAPAIAAAAEAAQACYCAKVIVVAGTFALVLAIDEVLKDPTRVNDRWGHKGYRDASCLFVEMLLNKKDKASSSQHIEYTKRDYCLCLAIHAPRKGIIEIWQMRTGSRLLAVPCPKGSRILQPSTRFTSSPFSSSYSPLEVYLFNGDSGQLSVLNRHIG</sequence>
<protein>
    <recommendedName>
        <fullName evidence="1">Rab3-GAP regulatory subunit N-terminal domain-containing protein</fullName>
    </recommendedName>
</protein>
<organism evidence="2 3">
    <name type="scientific">Zizania palustris</name>
    <name type="common">Northern wild rice</name>
    <dbReference type="NCBI Taxonomy" id="103762"/>
    <lineage>
        <taxon>Eukaryota</taxon>
        <taxon>Viridiplantae</taxon>
        <taxon>Streptophyta</taxon>
        <taxon>Embryophyta</taxon>
        <taxon>Tracheophyta</taxon>
        <taxon>Spermatophyta</taxon>
        <taxon>Magnoliopsida</taxon>
        <taxon>Liliopsida</taxon>
        <taxon>Poales</taxon>
        <taxon>Poaceae</taxon>
        <taxon>BOP clade</taxon>
        <taxon>Oryzoideae</taxon>
        <taxon>Oryzeae</taxon>
        <taxon>Zizaniinae</taxon>
        <taxon>Zizania</taxon>
    </lineage>
</organism>
<evidence type="ECO:0000313" key="3">
    <source>
        <dbReference type="Proteomes" id="UP000729402"/>
    </source>
</evidence>
<comment type="caution">
    <text evidence="2">The sequence shown here is derived from an EMBL/GenBank/DDBJ whole genome shotgun (WGS) entry which is preliminary data.</text>
</comment>
<accession>A0A8J5S659</accession>
<reference evidence="2" key="2">
    <citation type="submission" date="2021-02" db="EMBL/GenBank/DDBJ databases">
        <authorList>
            <person name="Kimball J.A."/>
            <person name="Haas M.W."/>
            <person name="Macchietto M."/>
            <person name="Kono T."/>
            <person name="Duquette J."/>
            <person name="Shao M."/>
        </authorList>
    </citation>
    <scope>NUCLEOTIDE SEQUENCE</scope>
    <source>
        <tissue evidence="2">Fresh leaf tissue</tissue>
    </source>
</reference>
<dbReference type="Pfam" id="PF14655">
    <property type="entry name" value="RAB3GAP2_N"/>
    <property type="match status" value="1"/>
</dbReference>
<dbReference type="Proteomes" id="UP000729402">
    <property type="component" value="Unassembled WGS sequence"/>
</dbReference>
<evidence type="ECO:0000259" key="1">
    <source>
        <dbReference type="Pfam" id="PF14655"/>
    </source>
</evidence>
<proteinExistence type="predicted"/>
<dbReference type="OrthoDB" id="360390at2759"/>
<reference evidence="2" key="1">
    <citation type="journal article" date="2021" name="bioRxiv">
        <title>Whole Genome Assembly and Annotation of Northern Wild Rice, Zizania palustris L., Supports a Whole Genome Duplication in the Zizania Genus.</title>
        <authorList>
            <person name="Haas M."/>
            <person name="Kono T."/>
            <person name="Macchietto M."/>
            <person name="Millas R."/>
            <person name="McGilp L."/>
            <person name="Shao M."/>
            <person name="Duquette J."/>
            <person name="Hirsch C.N."/>
            <person name="Kimball J."/>
        </authorList>
    </citation>
    <scope>NUCLEOTIDE SEQUENCE</scope>
    <source>
        <tissue evidence="2">Fresh leaf tissue</tissue>
    </source>
</reference>
<dbReference type="PANTHER" id="PTHR12472:SF0">
    <property type="entry name" value="RAB3 GTPASE-ACTIVATING PROTEIN NON-CATALYTIC SUBUNIT"/>
    <property type="match status" value="1"/>
</dbReference>
<dbReference type="InterPro" id="IPR026059">
    <property type="entry name" value="Rab3GAP2"/>
</dbReference>
<evidence type="ECO:0000313" key="2">
    <source>
        <dbReference type="EMBL" id="KAG8061004.1"/>
    </source>
</evidence>
<dbReference type="AlphaFoldDB" id="A0A8J5S659"/>
<gene>
    <name evidence="2" type="ORF">GUJ93_ZPchr0002g23624</name>
</gene>
<keyword evidence="3" id="KW-1185">Reference proteome</keyword>